<sequence>MLLLRLTTSPSISYIICHPISVLLHMIITQRAEHLSLLYHISHIRKTFERFTAQTRIFSKSHLKTIPW</sequence>
<name>A0A0E9RQ97_ANGAN</name>
<dbReference type="EMBL" id="GBXM01077580">
    <property type="protein sequence ID" value="JAH30997.1"/>
    <property type="molecule type" value="Transcribed_RNA"/>
</dbReference>
<reference evidence="1" key="1">
    <citation type="submission" date="2014-11" db="EMBL/GenBank/DDBJ databases">
        <authorList>
            <person name="Amaro Gonzalez C."/>
        </authorList>
    </citation>
    <scope>NUCLEOTIDE SEQUENCE</scope>
</reference>
<reference evidence="1" key="2">
    <citation type="journal article" date="2015" name="Fish Shellfish Immunol.">
        <title>Early steps in the European eel (Anguilla anguilla)-Vibrio vulnificus interaction in the gills: Role of the RtxA13 toxin.</title>
        <authorList>
            <person name="Callol A."/>
            <person name="Pajuelo D."/>
            <person name="Ebbesson L."/>
            <person name="Teles M."/>
            <person name="MacKenzie S."/>
            <person name="Amaro C."/>
        </authorList>
    </citation>
    <scope>NUCLEOTIDE SEQUENCE</scope>
</reference>
<organism evidence="1">
    <name type="scientific">Anguilla anguilla</name>
    <name type="common">European freshwater eel</name>
    <name type="synonym">Muraena anguilla</name>
    <dbReference type="NCBI Taxonomy" id="7936"/>
    <lineage>
        <taxon>Eukaryota</taxon>
        <taxon>Metazoa</taxon>
        <taxon>Chordata</taxon>
        <taxon>Craniata</taxon>
        <taxon>Vertebrata</taxon>
        <taxon>Euteleostomi</taxon>
        <taxon>Actinopterygii</taxon>
        <taxon>Neopterygii</taxon>
        <taxon>Teleostei</taxon>
        <taxon>Anguilliformes</taxon>
        <taxon>Anguillidae</taxon>
        <taxon>Anguilla</taxon>
    </lineage>
</organism>
<dbReference type="AlphaFoldDB" id="A0A0E9RQ97"/>
<protein>
    <submittedName>
        <fullName evidence="1">Uncharacterized protein</fullName>
    </submittedName>
</protein>
<accession>A0A0E9RQ97</accession>
<proteinExistence type="predicted"/>
<evidence type="ECO:0000313" key="1">
    <source>
        <dbReference type="EMBL" id="JAH30997.1"/>
    </source>
</evidence>